<dbReference type="EMBL" id="JBHTCM010000008">
    <property type="protein sequence ID" value="MFC7332918.1"/>
    <property type="molecule type" value="Genomic_DNA"/>
</dbReference>
<dbReference type="InterPro" id="IPR041657">
    <property type="entry name" value="HTH_17"/>
</dbReference>
<keyword evidence="3" id="KW-1185">Reference proteome</keyword>
<reference evidence="3" key="1">
    <citation type="journal article" date="2019" name="Int. J. Syst. Evol. Microbiol.">
        <title>The Global Catalogue of Microorganisms (GCM) 10K type strain sequencing project: providing services to taxonomists for standard genome sequencing and annotation.</title>
        <authorList>
            <consortium name="The Broad Institute Genomics Platform"/>
            <consortium name="The Broad Institute Genome Sequencing Center for Infectious Disease"/>
            <person name="Wu L."/>
            <person name="Ma J."/>
        </authorList>
    </citation>
    <scope>NUCLEOTIDE SEQUENCE [LARGE SCALE GENOMIC DNA]</scope>
    <source>
        <strain evidence="3">CGMCC 1.16275</strain>
    </source>
</reference>
<dbReference type="Proteomes" id="UP001596456">
    <property type="component" value="Unassembled WGS sequence"/>
</dbReference>
<evidence type="ECO:0000313" key="2">
    <source>
        <dbReference type="EMBL" id="MFC7332918.1"/>
    </source>
</evidence>
<organism evidence="2 3">
    <name type="scientific">Rhodocista pekingensis</name>
    <dbReference type="NCBI Taxonomy" id="201185"/>
    <lineage>
        <taxon>Bacteria</taxon>
        <taxon>Pseudomonadati</taxon>
        <taxon>Pseudomonadota</taxon>
        <taxon>Alphaproteobacteria</taxon>
        <taxon>Rhodospirillales</taxon>
        <taxon>Azospirillaceae</taxon>
        <taxon>Rhodocista</taxon>
    </lineage>
</organism>
<evidence type="ECO:0000313" key="3">
    <source>
        <dbReference type="Proteomes" id="UP001596456"/>
    </source>
</evidence>
<dbReference type="RefSeq" id="WP_377357680.1">
    <property type="nucleotide sequence ID" value="NZ_JBHTCM010000008.1"/>
</dbReference>
<gene>
    <name evidence="2" type="ORF">ACFQPS_07060</name>
</gene>
<feature type="domain" description="Helix-turn-helix" evidence="1">
    <location>
        <begin position="78"/>
        <end position="126"/>
    </location>
</feature>
<dbReference type="NCBIfam" id="TIGR01764">
    <property type="entry name" value="excise"/>
    <property type="match status" value="1"/>
</dbReference>
<name>A0ABW2KU87_9PROT</name>
<sequence length="148" mass="16629">MNALLERNGTIVPSDDDARLATESSRILSKRSDRNLHVQLDDGQTLPLPRAIQELISHLLVEMSQGNAVTLIPIHAEMTTQEAADFLNVSRPYLVKLLETNQIPHHKVGTHRRVRFNELRAFKQRQADARAAALDELAEQAQELGMGY</sequence>
<accession>A0ABW2KU87</accession>
<dbReference type="Pfam" id="PF12728">
    <property type="entry name" value="HTH_17"/>
    <property type="match status" value="1"/>
</dbReference>
<dbReference type="InterPro" id="IPR010093">
    <property type="entry name" value="SinI_DNA-bd"/>
</dbReference>
<proteinExistence type="predicted"/>
<comment type="caution">
    <text evidence="2">The sequence shown here is derived from an EMBL/GenBank/DDBJ whole genome shotgun (WGS) entry which is preliminary data.</text>
</comment>
<evidence type="ECO:0000259" key="1">
    <source>
        <dbReference type="Pfam" id="PF12728"/>
    </source>
</evidence>
<protein>
    <submittedName>
        <fullName evidence="2">Helix-turn-helix domain-containing protein</fullName>
    </submittedName>
</protein>